<reference evidence="10 11" key="1">
    <citation type="journal article" date="2007" name="Nature">
        <title>Genome of the marsupial Monodelphis domestica reveals innovation in non-coding sequences.</title>
        <authorList>
            <person name="Mikkelsen T.S."/>
            <person name="Wakefield M.J."/>
            <person name="Aken B."/>
            <person name="Amemiya C.T."/>
            <person name="Chang J.L."/>
            <person name="Duke S."/>
            <person name="Garber M."/>
            <person name="Gentles A.J."/>
            <person name="Goodstadt L."/>
            <person name="Heger A."/>
            <person name="Jurka J."/>
            <person name="Kamal M."/>
            <person name="Mauceli E."/>
            <person name="Searle S.M."/>
            <person name="Sharpe T."/>
            <person name="Baker M.L."/>
            <person name="Batzer M.A."/>
            <person name="Benos P.V."/>
            <person name="Belov K."/>
            <person name="Clamp M."/>
            <person name="Cook A."/>
            <person name="Cuff J."/>
            <person name="Das R."/>
            <person name="Davidow L."/>
            <person name="Deakin J.E."/>
            <person name="Fazzari M.J."/>
            <person name="Glass J.L."/>
            <person name="Grabherr M."/>
            <person name="Greally J.M."/>
            <person name="Gu W."/>
            <person name="Hore T.A."/>
            <person name="Huttley G.A."/>
            <person name="Kleber M."/>
            <person name="Jirtle R.L."/>
            <person name="Koina E."/>
            <person name="Lee J.T."/>
            <person name="Mahony S."/>
            <person name="Marra M.A."/>
            <person name="Miller R.D."/>
            <person name="Nicholls R.D."/>
            <person name="Oda M."/>
            <person name="Papenfuss A.T."/>
            <person name="Parra Z.E."/>
            <person name="Pollock D.D."/>
            <person name="Ray D.A."/>
            <person name="Schein J.E."/>
            <person name="Speed T.P."/>
            <person name="Thompson K."/>
            <person name="VandeBerg J.L."/>
            <person name="Wade C.M."/>
            <person name="Walker J.A."/>
            <person name="Waters P.D."/>
            <person name="Webber C."/>
            <person name="Weidman J.R."/>
            <person name="Xie X."/>
            <person name="Zody M.C."/>
            <person name="Baldwin J."/>
            <person name="Abdouelleil A."/>
            <person name="Abdulkadir J."/>
            <person name="Abebe A."/>
            <person name="Abera B."/>
            <person name="Abreu J."/>
            <person name="Acer S.C."/>
            <person name="Aftuck L."/>
            <person name="Alexander A."/>
            <person name="An P."/>
            <person name="Anderson E."/>
            <person name="Anderson S."/>
            <person name="Arachi H."/>
            <person name="Azer M."/>
            <person name="Bachantsang P."/>
            <person name="Barry A."/>
            <person name="Bayul T."/>
            <person name="Berlin A."/>
            <person name="Bessette D."/>
            <person name="Bloom T."/>
            <person name="Bloom T."/>
            <person name="Boguslavskiy L."/>
            <person name="Bonnet C."/>
            <person name="Boukhgalter B."/>
            <person name="Bourzgui I."/>
            <person name="Brown A."/>
            <person name="Cahill P."/>
            <person name="Channer S."/>
            <person name="Cheshatsang Y."/>
            <person name="Chuda L."/>
            <person name="Citroen M."/>
            <person name="Collymore A."/>
            <person name="Cooke P."/>
            <person name="Costello M."/>
            <person name="D'Aco K."/>
            <person name="Daza R."/>
            <person name="De Haan G."/>
            <person name="DeGray S."/>
            <person name="DeMaso C."/>
            <person name="Dhargay N."/>
            <person name="Dooley K."/>
            <person name="Dooley E."/>
            <person name="Doricent M."/>
            <person name="Dorje P."/>
            <person name="Dorjee K."/>
            <person name="Dupes A."/>
            <person name="Elong R."/>
            <person name="Falk J."/>
            <person name="Farina A."/>
            <person name="Faro S."/>
            <person name="Ferguson D."/>
            <person name="Fisher S."/>
            <person name="Foley C.D."/>
            <person name="Franke A."/>
            <person name="Friedrich D."/>
            <person name="Gadbois L."/>
            <person name="Gearin G."/>
            <person name="Gearin C.R."/>
            <person name="Giannoukos G."/>
            <person name="Goode T."/>
            <person name="Graham J."/>
            <person name="Grandbois E."/>
            <person name="Grewal S."/>
            <person name="Gyaltsen K."/>
            <person name="Hafez N."/>
            <person name="Hagos B."/>
            <person name="Hall J."/>
            <person name="Henson C."/>
            <person name="Hollinger A."/>
            <person name="Honan T."/>
            <person name="Huard M.D."/>
            <person name="Hughes L."/>
            <person name="Hurhula B."/>
            <person name="Husby M.E."/>
            <person name="Kamat A."/>
            <person name="Kanga B."/>
            <person name="Kashin S."/>
            <person name="Khazanovich D."/>
            <person name="Kisner P."/>
            <person name="Lance K."/>
            <person name="Lara M."/>
            <person name="Lee W."/>
            <person name="Lennon N."/>
            <person name="Letendre F."/>
            <person name="LeVine R."/>
            <person name="Lipovsky A."/>
            <person name="Liu X."/>
            <person name="Liu J."/>
            <person name="Liu S."/>
            <person name="Lokyitsang T."/>
            <person name="Lokyitsang Y."/>
            <person name="Lubonja R."/>
            <person name="Lui A."/>
            <person name="MacDonald P."/>
            <person name="Magnisalis V."/>
            <person name="Maru K."/>
            <person name="Matthews C."/>
            <person name="McCusker W."/>
            <person name="McDonough S."/>
            <person name="Mehta T."/>
            <person name="Meldrim J."/>
            <person name="Meneus L."/>
            <person name="Mihai O."/>
            <person name="Mihalev A."/>
            <person name="Mihova T."/>
            <person name="Mittelman R."/>
            <person name="Mlenga V."/>
            <person name="Montmayeur A."/>
            <person name="Mulrain L."/>
            <person name="Navidi A."/>
            <person name="Naylor J."/>
            <person name="Negash T."/>
            <person name="Nguyen T."/>
            <person name="Nguyen N."/>
            <person name="Nicol R."/>
            <person name="Norbu C."/>
            <person name="Norbu N."/>
            <person name="Novod N."/>
            <person name="O'Neill B."/>
            <person name="Osman S."/>
            <person name="Markiewicz E."/>
            <person name="Oyono O.L."/>
            <person name="Patti C."/>
            <person name="Phunkhang P."/>
            <person name="Pierre F."/>
            <person name="Priest M."/>
            <person name="Raghuraman S."/>
            <person name="Rege F."/>
            <person name="Reyes R."/>
            <person name="Rise C."/>
            <person name="Rogov P."/>
            <person name="Ross K."/>
            <person name="Ryan E."/>
            <person name="Settipalli S."/>
            <person name="Shea T."/>
            <person name="Sherpa N."/>
            <person name="Shi L."/>
            <person name="Shih D."/>
            <person name="Sparrow T."/>
            <person name="Spaulding J."/>
            <person name="Stalker J."/>
            <person name="Stange-Thomann N."/>
            <person name="Stavropoulos S."/>
            <person name="Stone C."/>
            <person name="Strader C."/>
            <person name="Tesfaye S."/>
            <person name="Thomson T."/>
            <person name="Thoulutsang Y."/>
            <person name="Thoulutsang D."/>
            <person name="Topham K."/>
            <person name="Topping I."/>
            <person name="Tsamla T."/>
            <person name="Vassiliev H."/>
            <person name="Vo A."/>
            <person name="Wangchuk T."/>
            <person name="Wangdi T."/>
            <person name="Weiand M."/>
            <person name="Wilkinson J."/>
            <person name="Wilson A."/>
            <person name="Yadav S."/>
            <person name="Young G."/>
            <person name="Yu Q."/>
            <person name="Zembek L."/>
            <person name="Zhong D."/>
            <person name="Zimmer A."/>
            <person name="Zwirko Z."/>
            <person name="Jaffe D.B."/>
            <person name="Alvarez P."/>
            <person name="Brockman W."/>
            <person name="Butler J."/>
            <person name="Chin C."/>
            <person name="Gnerre S."/>
            <person name="MacCallum I."/>
            <person name="Graves J.A."/>
            <person name="Ponting C.P."/>
            <person name="Breen M."/>
            <person name="Samollow P.B."/>
            <person name="Lander E.S."/>
            <person name="Lindblad-Toh K."/>
        </authorList>
    </citation>
    <scope>NUCLEOTIDE SEQUENCE [LARGE SCALE GENOMIC DNA]</scope>
</reference>
<dbReference type="InterPro" id="IPR036880">
    <property type="entry name" value="Kunitz_BPTI_sf"/>
</dbReference>
<evidence type="ECO:0000256" key="5">
    <source>
        <dbReference type="ARBA" id="ARBA00022900"/>
    </source>
</evidence>
<dbReference type="PRINTS" id="PR00759">
    <property type="entry name" value="BASICPTASE"/>
</dbReference>
<evidence type="ECO:0000256" key="1">
    <source>
        <dbReference type="ARBA" id="ARBA00004613"/>
    </source>
</evidence>
<keyword evidence="4" id="KW-0494">Milk protein</keyword>
<dbReference type="SMART" id="SM00131">
    <property type="entry name" value="KU"/>
    <property type="match status" value="2"/>
</dbReference>
<dbReference type="Ensembl" id="ENSMODT00000077715.1">
    <property type="protein sequence ID" value="ENSMODP00000043249.1"/>
    <property type="gene ID" value="ENSMODG00000046760.1"/>
</dbReference>
<protein>
    <recommendedName>
        <fullName evidence="8">Early lactation protein</fullName>
    </recommendedName>
</protein>
<reference evidence="10" key="3">
    <citation type="submission" date="2025-09" db="UniProtKB">
        <authorList>
            <consortium name="Ensembl"/>
        </authorList>
    </citation>
    <scope>IDENTIFICATION</scope>
</reference>
<dbReference type="InterPro" id="IPR050098">
    <property type="entry name" value="TFPI/VKTCI-like"/>
</dbReference>
<dbReference type="GO" id="GO:0005615">
    <property type="term" value="C:extracellular space"/>
    <property type="evidence" value="ECO:0000318"/>
    <property type="project" value="GO_Central"/>
</dbReference>
<dbReference type="PANTHER" id="PTHR10083:SF376">
    <property type="entry name" value="SERINE PEPTIDASE INHIBITOR, KUNITZ TYPE, 3"/>
    <property type="match status" value="1"/>
</dbReference>
<evidence type="ECO:0000313" key="10">
    <source>
        <dbReference type="Ensembl" id="ENSMODP00000043249.1"/>
    </source>
</evidence>
<evidence type="ECO:0000256" key="8">
    <source>
        <dbReference type="ARBA" id="ARBA00072838"/>
    </source>
</evidence>
<keyword evidence="5" id="KW-0722">Serine protease inhibitor</keyword>
<dbReference type="FunFam" id="4.10.410.10:FF:000011">
    <property type="entry name" value="Tissue factor pathway inhibitor"/>
    <property type="match status" value="1"/>
</dbReference>
<proteinExistence type="predicted"/>
<dbReference type="OMA" id="WCKASFP"/>
<feature type="domain" description="BPTI/Kunitz inhibitor" evidence="9">
    <location>
        <begin position="94"/>
        <end position="144"/>
    </location>
</feature>
<comment type="subcellular location">
    <subcellularLocation>
        <location evidence="1">Secreted</location>
    </subcellularLocation>
</comment>
<name>A0A5F8G723_MONDO</name>
<dbReference type="PROSITE" id="PS50279">
    <property type="entry name" value="BPTI_KUNITZ_2"/>
    <property type="match status" value="2"/>
</dbReference>
<dbReference type="PANTHER" id="PTHR10083">
    <property type="entry name" value="KUNITZ-TYPE PROTEASE INHIBITOR-RELATED"/>
    <property type="match status" value="1"/>
</dbReference>
<evidence type="ECO:0000256" key="2">
    <source>
        <dbReference type="ARBA" id="ARBA00022525"/>
    </source>
</evidence>
<keyword evidence="7" id="KW-0421">Lactation</keyword>
<accession>A0A5F8G723</accession>
<evidence type="ECO:0000256" key="3">
    <source>
        <dbReference type="ARBA" id="ARBA00022690"/>
    </source>
</evidence>
<dbReference type="GO" id="GO:0004867">
    <property type="term" value="F:serine-type endopeptidase inhibitor activity"/>
    <property type="evidence" value="ECO:0000318"/>
    <property type="project" value="GO_Central"/>
</dbReference>
<dbReference type="SUPFAM" id="SSF57362">
    <property type="entry name" value="BPTI-like"/>
    <property type="match status" value="2"/>
</dbReference>
<reference evidence="10" key="2">
    <citation type="submission" date="2025-08" db="UniProtKB">
        <authorList>
            <consortium name="Ensembl"/>
        </authorList>
    </citation>
    <scope>IDENTIFICATION</scope>
</reference>
<dbReference type="PROSITE" id="PS00280">
    <property type="entry name" value="BPTI_KUNITZ_1"/>
    <property type="match status" value="1"/>
</dbReference>
<evidence type="ECO:0000256" key="6">
    <source>
        <dbReference type="ARBA" id="ARBA00023157"/>
    </source>
</evidence>
<keyword evidence="11" id="KW-1185">Reference proteome</keyword>
<dbReference type="AlphaFoldDB" id="A0A5F8G723"/>
<dbReference type="STRING" id="13616.ENSMODP00000043249"/>
<dbReference type="InterPro" id="IPR020901">
    <property type="entry name" value="Prtase_inh_Kunz-CS"/>
</dbReference>
<keyword evidence="3" id="KW-0646">Protease inhibitor</keyword>
<dbReference type="InterPro" id="IPR002223">
    <property type="entry name" value="Kunitz_BPTI"/>
</dbReference>
<sequence length="146" mass="16535">RLLSGSNKIILVKCFVCKCRCLLYLLFSPLWHPSLDICQLPEDQGPCRGFLARWFFNKKNKRCEPIVFGGCGGNANIFKTKIQCMKTCSKKAPCSLPKDEGSCTSFKDRWFHNPDTQTCQLFKFRGCGGNDNNFLSESQCLSLCKS</sequence>
<feature type="domain" description="BPTI/Kunitz inhibitor" evidence="9">
    <location>
        <begin position="38"/>
        <end position="88"/>
    </location>
</feature>
<evidence type="ECO:0000313" key="11">
    <source>
        <dbReference type="Proteomes" id="UP000002280"/>
    </source>
</evidence>
<dbReference type="Bgee" id="ENSMODG00000046760">
    <property type="expression patterns" value="Expressed in placenta"/>
</dbReference>
<dbReference type="CDD" id="cd00109">
    <property type="entry name" value="Kunitz-type"/>
    <property type="match status" value="2"/>
</dbReference>
<dbReference type="InParanoid" id="A0A5F8G723"/>
<keyword evidence="2" id="KW-0964">Secreted</keyword>
<dbReference type="Proteomes" id="UP000002280">
    <property type="component" value="Chromosome 1"/>
</dbReference>
<evidence type="ECO:0000259" key="9">
    <source>
        <dbReference type="PROSITE" id="PS50279"/>
    </source>
</evidence>
<evidence type="ECO:0000256" key="7">
    <source>
        <dbReference type="ARBA" id="ARBA00043262"/>
    </source>
</evidence>
<dbReference type="GO" id="GO:0007595">
    <property type="term" value="P:lactation"/>
    <property type="evidence" value="ECO:0007669"/>
    <property type="project" value="UniProtKB-KW"/>
</dbReference>
<organism evidence="10 11">
    <name type="scientific">Monodelphis domestica</name>
    <name type="common">Gray short-tailed opossum</name>
    <dbReference type="NCBI Taxonomy" id="13616"/>
    <lineage>
        <taxon>Eukaryota</taxon>
        <taxon>Metazoa</taxon>
        <taxon>Chordata</taxon>
        <taxon>Craniata</taxon>
        <taxon>Vertebrata</taxon>
        <taxon>Euteleostomi</taxon>
        <taxon>Mammalia</taxon>
        <taxon>Metatheria</taxon>
        <taxon>Didelphimorphia</taxon>
        <taxon>Didelphidae</taxon>
        <taxon>Monodelphis</taxon>
    </lineage>
</organism>
<dbReference type="Pfam" id="PF00014">
    <property type="entry name" value="Kunitz_BPTI"/>
    <property type="match status" value="2"/>
</dbReference>
<evidence type="ECO:0000256" key="4">
    <source>
        <dbReference type="ARBA" id="ARBA00022743"/>
    </source>
</evidence>
<dbReference type="Gene3D" id="4.10.410.10">
    <property type="entry name" value="Pancreatic trypsin inhibitor Kunitz domain"/>
    <property type="match status" value="2"/>
</dbReference>
<dbReference type="GeneTree" id="ENSGT00940000164331"/>
<keyword evidence="6" id="KW-1015">Disulfide bond</keyword>